<proteinExistence type="predicted"/>
<dbReference type="Proteomes" id="UP001152795">
    <property type="component" value="Unassembled WGS sequence"/>
</dbReference>
<dbReference type="PANTHER" id="PTHR31511:SF12">
    <property type="entry name" value="RHO TERMINATION FACTOR N-TERMINAL DOMAIN-CONTAINING PROTEIN"/>
    <property type="match status" value="1"/>
</dbReference>
<evidence type="ECO:0000313" key="1">
    <source>
        <dbReference type="EMBL" id="CAB3978759.1"/>
    </source>
</evidence>
<evidence type="ECO:0000313" key="2">
    <source>
        <dbReference type="Proteomes" id="UP001152795"/>
    </source>
</evidence>
<organism evidence="1 2">
    <name type="scientific">Paramuricea clavata</name>
    <name type="common">Red gorgonian</name>
    <name type="synonym">Violescent sea-whip</name>
    <dbReference type="NCBI Taxonomy" id="317549"/>
    <lineage>
        <taxon>Eukaryota</taxon>
        <taxon>Metazoa</taxon>
        <taxon>Cnidaria</taxon>
        <taxon>Anthozoa</taxon>
        <taxon>Octocorallia</taxon>
        <taxon>Malacalcyonacea</taxon>
        <taxon>Plexauridae</taxon>
        <taxon>Paramuricea</taxon>
    </lineage>
</organism>
<gene>
    <name evidence="1" type="ORF">PACLA_8A026969</name>
</gene>
<accession>A0A6S7FRW0</accession>
<reference evidence="1" key="1">
    <citation type="submission" date="2020-04" db="EMBL/GenBank/DDBJ databases">
        <authorList>
            <person name="Alioto T."/>
            <person name="Alioto T."/>
            <person name="Gomez Garrido J."/>
        </authorList>
    </citation>
    <scope>NUCLEOTIDE SEQUENCE</scope>
    <source>
        <strain evidence="1">A484AB</strain>
    </source>
</reference>
<dbReference type="EMBL" id="CACRXK020000140">
    <property type="protein sequence ID" value="CAB3978759.1"/>
    <property type="molecule type" value="Genomic_DNA"/>
</dbReference>
<sequence>MDGFDNLGKASLPPKTKFFSKLNNEDISDVDYKRAQTVWNTFNMQTMRDYHDLYLKTDVLLLADVMENFRKVCKTNYGLDPMWYYTAPGLAWDAALKLTEVELELTSDPDMYL</sequence>
<comment type="caution">
    <text evidence="1">The sequence shown here is derived from an EMBL/GenBank/DDBJ whole genome shotgun (WGS) entry which is preliminary data.</text>
</comment>
<protein>
    <submittedName>
        <fullName evidence="1">Uncharacterized protein</fullName>
    </submittedName>
</protein>
<dbReference type="AlphaFoldDB" id="A0A6S7FRW0"/>
<dbReference type="OrthoDB" id="6417425at2759"/>
<name>A0A6S7FRW0_PARCT</name>
<dbReference type="PANTHER" id="PTHR31511">
    <property type="entry name" value="PROTEIN CBG23764"/>
    <property type="match status" value="1"/>
</dbReference>
<keyword evidence="2" id="KW-1185">Reference proteome</keyword>